<protein>
    <recommendedName>
        <fullName evidence="2">Cell morphogenesis protein N-terminal domain-containing protein</fullName>
    </recommendedName>
</protein>
<proteinExistence type="predicted"/>
<feature type="compositionally biased region" description="Low complexity" evidence="1">
    <location>
        <begin position="571"/>
        <end position="582"/>
    </location>
</feature>
<dbReference type="STRING" id="431595.K3WLE3"/>
<dbReference type="InterPro" id="IPR025614">
    <property type="entry name" value="Cell_morpho_N"/>
</dbReference>
<dbReference type="PANTHER" id="PTHR12295:SF30">
    <property type="entry name" value="PROTEIN FURRY"/>
    <property type="match status" value="1"/>
</dbReference>
<dbReference type="EnsemblProtists" id="PYU1_T005785">
    <property type="protein sequence ID" value="PYU1_T005785"/>
    <property type="gene ID" value="PYU1_G005774"/>
</dbReference>
<dbReference type="HOGENOM" id="CLU_001091_0_0_1"/>
<dbReference type="PANTHER" id="PTHR12295">
    <property type="entry name" value="FURRY-RELATED"/>
    <property type="match status" value="1"/>
</dbReference>
<evidence type="ECO:0000313" key="3">
    <source>
        <dbReference type="EnsemblProtists" id="PYU1_T005785"/>
    </source>
</evidence>
<dbReference type="GO" id="GO:0030427">
    <property type="term" value="C:site of polarized growth"/>
    <property type="evidence" value="ECO:0007669"/>
    <property type="project" value="TreeGrafter"/>
</dbReference>
<reference evidence="3" key="3">
    <citation type="submission" date="2015-02" db="UniProtKB">
        <authorList>
            <consortium name="EnsemblProtists"/>
        </authorList>
    </citation>
    <scope>IDENTIFICATION</scope>
    <source>
        <strain evidence="3">DAOM BR144</strain>
    </source>
</reference>
<dbReference type="VEuPathDB" id="FungiDB:PYU1_G005774"/>
<dbReference type="EMBL" id="GL376573">
    <property type="status" value="NOT_ANNOTATED_CDS"/>
    <property type="molecule type" value="Genomic_DNA"/>
</dbReference>
<name>K3WLE3_GLOUD</name>
<dbReference type="eggNOG" id="ENOG502RZF5">
    <property type="taxonomic scope" value="Eukaryota"/>
</dbReference>
<keyword evidence="4" id="KW-1185">Reference proteome</keyword>
<organism evidence="3 4">
    <name type="scientific">Globisporangium ultimum (strain ATCC 200006 / CBS 805.95 / DAOM BR144)</name>
    <name type="common">Pythium ultimum</name>
    <dbReference type="NCBI Taxonomy" id="431595"/>
    <lineage>
        <taxon>Eukaryota</taxon>
        <taxon>Sar</taxon>
        <taxon>Stramenopiles</taxon>
        <taxon>Oomycota</taxon>
        <taxon>Peronosporomycetes</taxon>
        <taxon>Pythiales</taxon>
        <taxon>Pythiaceae</taxon>
        <taxon>Globisporangium</taxon>
    </lineage>
</organism>
<accession>K3WLE3</accession>
<reference evidence="4" key="2">
    <citation type="submission" date="2010-04" db="EMBL/GenBank/DDBJ databases">
        <authorList>
            <person name="Buell R."/>
            <person name="Hamilton J."/>
            <person name="Hostetler J."/>
        </authorList>
    </citation>
    <scope>NUCLEOTIDE SEQUENCE [LARGE SCALE GENOMIC DNA]</scope>
    <source>
        <strain evidence="4">DAOM:BR144</strain>
    </source>
</reference>
<evidence type="ECO:0000256" key="1">
    <source>
        <dbReference type="SAM" id="MobiDB-lite"/>
    </source>
</evidence>
<dbReference type="InParanoid" id="K3WLE3"/>
<sequence length="1620" mass="179873">MAHELRRQLDALLAAHAQPLAARITSAAGEATGLWLRTHLVSQSASVARPSCLNAVSTVRISTEEESLRRVQWTCCTFARRHFCEVVEFFVQWLAEADAAENTVASWVGAHLLVSIFQDAHESEHEALVLPGIARLEATMEFVMDRCVQVFYGAHASAQAMETTSSFFPFKSIQSPRPAQPPTDAVLLVERTVAKWRCVVAWVARYSLTLIRARVQRELLTKPSPSSGSDAARVHPLLTNLSDLRLGLTTRTLLHDAPAPFTHKLKDAAMFLKTLHPVLLKPAKTAVRVAMAALVATILKRELLHLDDKSAQLVYTTEHVSEWSSSISDLHALAMKYSTKKAFVAVAWELRIAVLSLTPNGIFGRYWKDDVHSLLRLQYQHNKDGSSSARVATLASIGLCFSQLLRRHFTIERKLPSELDCMEIINTTQAWCFFSFSPKQKPLLQTFKDRTLPILVDLTLGIAAYNMTYAVQSHLRRLLTEADSIFDEKKLVGLEALLAICQHCLKKSACNQQPSAATAAITSTLDKKTLAAHRHMLGGLVGHILIECNTHFGHELLLDTHAGGSDPPLPSNSAPPNQSTSSSSLSVASALLSTRSTRNDYKRAIAIHIYGAALRSLEFVYTTLELREEQTMLLLARASIHMEPYVRQCAHHALHCIVSMKLKTKASADKSAAPAVFRGLTDFLLRMTGNHAIAKDDIEASIILIRLLGSLILCASRLPSATSNAPDDPDDPVGSSWDSSRELEESLLQVDAVCVYLLINDDIELHMKTIETLQAVRKARHSQASDYDVLRIRYCCVLDVIDTMDKELQQLCFSFLPEQELIQIRAAESVDNDSSNDERGHFDHRGGFWFQHLLRDSRFPRRGFRWATVLSKIFLLLANVLPQVTTYIWSDVNDKILKLEPMLPLSAVVAVQEGENSDRDLARWRNLSILATATACPNLAAVITSRKDVSSFSRPPADEESLQSERDSISQSNASVSVQSVISSSAVSSLFKRLARYLKSYSSSQRKAAILALGSTHPLAIAGLLDVLERYDPDAFPRPAGPASYPSQQGGDTSIPNGPTTSSLAVSVLTSAHRMQFRQHGKTKSTTNVKTGMHFQLQWALGRIYRLILEQRCHKKHHLCKPSSDDDDNHHHLSADGSSDRFLRLLRTFLDHISVSLATNYEALASDAKSLLFMIQQDFCANVKALLHLKSKRIATLPVSPSCIAATTTTNLPDTMREKLFDQIMSWCPPSAFAAIATSKMIADIDAKAFFTFGSPLRTVWMQHCDVFGNVYRRVDQEATSSEPDTDDASLTLLHWMDGIEASGIDTCQTYFLSLSVLSTMPALLAGGPLFLPSPVVADSPIFQWLDECCRIDAATTETARGFPHIQPLQKMCMRTLKELLRMDFSTFGPICMEKALFTQPHGDRITLAKYYFAALSDEVDALELLWRRCDGERAKNLLLVRLFHVLLLHLGVEDDESHRVLAFQRLKRLLGNPTLVPHCDFLLDALRQQHGCSSNATKMLPILCTEVATRMQLTVSSLLSSAFKSIALVMATSLLLFLSTCDATQQRKLFVVTLPWLAEVSLQPEVNHHHILPARSCHGEDSGEILEELLSTLFRLTTSTKPHSLTMQTEFSIPIYLGS</sequence>
<dbReference type="GO" id="GO:0005938">
    <property type="term" value="C:cell cortex"/>
    <property type="evidence" value="ECO:0007669"/>
    <property type="project" value="TreeGrafter"/>
</dbReference>
<reference evidence="4" key="1">
    <citation type="journal article" date="2010" name="Genome Biol.">
        <title>Genome sequence of the necrotrophic plant pathogen Pythium ultimum reveals original pathogenicity mechanisms and effector repertoire.</title>
        <authorList>
            <person name="Levesque C.A."/>
            <person name="Brouwer H."/>
            <person name="Cano L."/>
            <person name="Hamilton J.P."/>
            <person name="Holt C."/>
            <person name="Huitema E."/>
            <person name="Raffaele S."/>
            <person name="Robideau G.P."/>
            <person name="Thines M."/>
            <person name="Win J."/>
            <person name="Zerillo M.M."/>
            <person name="Beakes G.W."/>
            <person name="Boore J.L."/>
            <person name="Busam D."/>
            <person name="Dumas B."/>
            <person name="Ferriera S."/>
            <person name="Fuerstenberg S.I."/>
            <person name="Gachon C.M."/>
            <person name="Gaulin E."/>
            <person name="Govers F."/>
            <person name="Grenville-Briggs L."/>
            <person name="Horner N."/>
            <person name="Hostetler J."/>
            <person name="Jiang R.H."/>
            <person name="Johnson J."/>
            <person name="Krajaejun T."/>
            <person name="Lin H."/>
            <person name="Meijer H.J."/>
            <person name="Moore B."/>
            <person name="Morris P."/>
            <person name="Phuntmart V."/>
            <person name="Puiu D."/>
            <person name="Shetty J."/>
            <person name="Stajich J.E."/>
            <person name="Tripathy S."/>
            <person name="Wawra S."/>
            <person name="van West P."/>
            <person name="Whitty B.R."/>
            <person name="Coutinho P.M."/>
            <person name="Henrissat B."/>
            <person name="Martin F."/>
            <person name="Thomas P.D."/>
            <person name="Tyler B.M."/>
            <person name="De Vries R.P."/>
            <person name="Kamoun S."/>
            <person name="Yandell M."/>
            <person name="Tisserat N."/>
            <person name="Buell C.R."/>
        </authorList>
    </citation>
    <scope>NUCLEOTIDE SEQUENCE</scope>
    <source>
        <strain evidence="4">DAOM:BR144</strain>
    </source>
</reference>
<dbReference type="Proteomes" id="UP000019132">
    <property type="component" value="Unassembled WGS sequence"/>
</dbReference>
<evidence type="ECO:0000259" key="2">
    <source>
        <dbReference type="Pfam" id="PF14222"/>
    </source>
</evidence>
<dbReference type="InterPro" id="IPR039867">
    <property type="entry name" value="Furry/Tao3/Mor2"/>
</dbReference>
<feature type="compositionally biased region" description="Polar residues" evidence="1">
    <location>
        <begin position="1045"/>
        <end position="1059"/>
    </location>
</feature>
<evidence type="ECO:0000313" key="4">
    <source>
        <dbReference type="Proteomes" id="UP000019132"/>
    </source>
</evidence>
<dbReference type="GO" id="GO:0000902">
    <property type="term" value="P:cell morphogenesis"/>
    <property type="evidence" value="ECO:0007669"/>
    <property type="project" value="InterPro"/>
</dbReference>
<feature type="domain" description="Cell morphogenesis protein N-terminal" evidence="2">
    <location>
        <begin position="264"/>
        <end position="661"/>
    </location>
</feature>
<dbReference type="Pfam" id="PF14222">
    <property type="entry name" value="MOR2-PAG1_N"/>
    <property type="match status" value="1"/>
</dbReference>
<feature type="region of interest" description="Disordered" evidence="1">
    <location>
        <begin position="1037"/>
        <end position="1060"/>
    </location>
</feature>
<feature type="region of interest" description="Disordered" evidence="1">
    <location>
        <begin position="563"/>
        <end position="582"/>
    </location>
</feature>